<evidence type="ECO:0000259" key="3">
    <source>
        <dbReference type="Pfam" id="PF13191"/>
    </source>
</evidence>
<dbReference type="EMBL" id="CAICTM010000979">
    <property type="protein sequence ID" value="CAB9519017.1"/>
    <property type="molecule type" value="Genomic_DNA"/>
</dbReference>
<dbReference type="PANTHER" id="PTHR43642:SF1">
    <property type="entry name" value="HYBRID SIGNAL TRANSDUCTION HISTIDINE KINASE G"/>
    <property type="match status" value="1"/>
</dbReference>
<accession>A0A9N8EDA4</accession>
<keyword evidence="1" id="KW-0175">Coiled coil</keyword>
<name>A0A9N8EDA4_9STRA</name>
<evidence type="ECO:0000313" key="5">
    <source>
        <dbReference type="Proteomes" id="UP001153069"/>
    </source>
</evidence>
<comment type="caution">
    <text evidence="4">The sequence shown here is derived from an EMBL/GenBank/DDBJ whole genome shotgun (WGS) entry which is preliminary data.</text>
</comment>
<feature type="coiled-coil region" evidence="1">
    <location>
        <begin position="162"/>
        <end position="196"/>
    </location>
</feature>
<organism evidence="4 5">
    <name type="scientific">Seminavis robusta</name>
    <dbReference type="NCBI Taxonomy" id="568900"/>
    <lineage>
        <taxon>Eukaryota</taxon>
        <taxon>Sar</taxon>
        <taxon>Stramenopiles</taxon>
        <taxon>Ochrophyta</taxon>
        <taxon>Bacillariophyta</taxon>
        <taxon>Bacillariophyceae</taxon>
        <taxon>Bacillariophycidae</taxon>
        <taxon>Naviculales</taxon>
        <taxon>Naviculaceae</taxon>
        <taxon>Seminavis</taxon>
    </lineage>
</organism>
<proteinExistence type="predicted"/>
<feature type="compositionally biased region" description="Basic and acidic residues" evidence="2">
    <location>
        <begin position="61"/>
        <end position="74"/>
    </location>
</feature>
<feature type="region of interest" description="Disordered" evidence="2">
    <location>
        <begin position="1"/>
        <end position="157"/>
    </location>
</feature>
<evidence type="ECO:0000256" key="2">
    <source>
        <dbReference type="SAM" id="MobiDB-lite"/>
    </source>
</evidence>
<protein>
    <submittedName>
        <fullName evidence="4">Transcriptional regulator</fullName>
    </submittedName>
</protein>
<dbReference type="InterPro" id="IPR053159">
    <property type="entry name" value="Hybrid_Histidine_Kinase"/>
</dbReference>
<dbReference type="InterPro" id="IPR041664">
    <property type="entry name" value="AAA_16"/>
</dbReference>
<feature type="domain" description="Orc1-like AAA ATPase" evidence="3">
    <location>
        <begin position="263"/>
        <end position="461"/>
    </location>
</feature>
<dbReference type="PANTHER" id="PTHR43642">
    <property type="entry name" value="HYBRID SIGNAL TRANSDUCTION HISTIDINE KINASE G"/>
    <property type="match status" value="1"/>
</dbReference>
<dbReference type="Pfam" id="PF13191">
    <property type="entry name" value="AAA_16"/>
    <property type="match status" value="1"/>
</dbReference>
<keyword evidence="5" id="KW-1185">Reference proteome</keyword>
<reference evidence="4" key="1">
    <citation type="submission" date="2020-06" db="EMBL/GenBank/DDBJ databases">
        <authorList>
            <consortium name="Plant Systems Biology data submission"/>
        </authorList>
    </citation>
    <scope>NUCLEOTIDE SEQUENCE</scope>
    <source>
        <strain evidence="4">D6</strain>
    </source>
</reference>
<dbReference type="OrthoDB" id="60033at2759"/>
<evidence type="ECO:0000313" key="4">
    <source>
        <dbReference type="EMBL" id="CAB9519017.1"/>
    </source>
</evidence>
<dbReference type="InterPro" id="IPR027417">
    <property type="entry name" value="P-loop_NTPase"/>
</dbReference>
<dbReference type="SUPFAM" id="SSF52540">
    <property type="entry name" value="P-loop containing nucleoside triphosphate hydrolases"/>
    <property type="match status" value="1"/>
</dbReference>
<evidence type="ECO:0000256" key="1">
    <source>
        <dbReference type="SAM" id="Coils"/>
    </source>
</evidence>
<dbReference type="Proteomes" id="UP001153069">
    <property type="component" value="Unassembled WGS sequence"/>
</dbReference>
<sequence>MEKTDEGLNGGSGGNLPEDVLEYLTTCNGDDSDDDNHSHHSRHSSRRLAGNDAANKKKQKKDKDKDEKEKELKHKKEKCGTGVVLQQRLPAPPSLGRQRDVTAASEAAAGAYSVRPERRSSSASFASTGDDDVSSSGSVTTKEESEETPTDSRGELPAVVAELVDENESEAARQEIDRLKRELEELRQGQQQQSAEIVTAEPIPDVQPMAASTEFSTTSSHGLDRTSFPLLGFPEAADKTRTPGNKTRIDTHQKLALDSLGHLYGRETQVALLSGAFHSFLEPTPTKDVVTVRGESGTGKSVLSKKVEEFLQQNDNDNRGLCVTGKFDDVPRDAAEPYSAIAKACEMLCQTLLIRMRDDANDYGDLPHRMRESLNNDDIDLLLALMPSLQTIVGGGGDGFSNGSINFLEVKSRFQHAFKQFIRFVCSVAPIVLILEDLQWVDQGSLDILECLLKNDDQGAQSSILLLMNYRDDEVDADHRFAKFLGILKEQQAADSQLQMTDIRLEGLSEEDVEDLLKRLLEGREDEGNMKLLAECVHSKTAGNPFYLKQFLASLETDGLLMFNSESDSWVFDVSHIQKATQATDNVLTLLTKKLRKLSPLIQAVLPRLACLGPRFATTTAHLVLDHVTQECDEHSNCNESIIDVLLTCQQEGLIVDCGGNTTWEWSHDKVKETAFLLVENKDKLDHIKYGLGQALLERVPKQELESNPQASFVIVNLLNSRAHLLAKDNPKRVEFAKLNLNAGKSSMRSSASHGAAQYLKHGIALLPAEQGRWAPTYLDLSLALYATAAEAQYCIGCHEQVKELCDEVLAQPSLPLLKKRRLYNVQIHSLASQAKMAEATDLVLKVLSKIGYKPPKLGRGLLSMSGIVSMSMTVDKTIGKLERLKPMEDEEKKWGIYLLDRLASYSYQCDASLFPPAITKALDWTVKHGRAETTSPLLATIALILAGSFSDFAGAKKYADLAIKYMTPSVKAQTYFMCYQFVYHYQTPNHVCIRRLNEALETGIKSGNLESAFYAGYCALEAQFHTGRNLQLLLEDCKAYAHRTDSYGQEMIGWSLSPVWQLAENLSRIESNGAILTGSTMDEEEFKQRTEPYAHFGVLLNRIKTTAAFWFDDHERVVQLMEECGYHKFSIEKATPATNGIGVVYFHCALSCLSLVHQDKKKHRPHKQQAKKILKKLKEWVNKGNPNVQHYESLLEAELASCSSRQPLIVASKHYDCAIMLAGRLGLANDYGLAQERFGDHFLRHGDQDGARHHYSLALESYEKWGATSRLNLLQARTELARG</sequence>
<gene>
    <name evidence="4" type="ORF">SEMRO_981_G227590.1</name>
</gene>